<reference evidence="3" key="1">
    <citation type="journal article" date="2014" name="Int. J. Syst. Evol. Microbiol.">
        <title>Complete genome sequence of Corynebacterium casei LMG S-19264T (=DSM 44701T), isolated from a smear-ripened cheese.</title>
        <authorList>
            <consortium name="US DOE Joint Genome Institute (JGI-PGF)"/>
            <person name="Walter F."/>
            <person name="Albersmeier A."/>
            <person name="Kalinowski J."/>
            <person name="Ruckert C."/>
        </authorList>
    </citation>
    <scope>NUCLEOTIDE SEQUENCE [LARGE SCALE GENOMIC DNA]</scope>
    <source>
        <strain evidence="3">NBRC 107106</strain>
    </source>
</reference>
<evidence type="ECO:0000313" key="4">
    <source>
        <dbReference type="Proteomes" id="UP001596417"/>
    </source>
</evidence>
<dbReference type="RefSeq" id="WP_264822377.1">
    <property type="nucleotide sequence ID" value="NZ_CP110249.1"/>
</dbReference>
<accession>A0ABD5YUV0</accession>
<evidence type="ECO:0000313" key="1">
    <source>
        <dbReference type="EMBL" id="MFC7188403.1"/>
    </source>
</evidence>
<dbReference type="EMBL" id="JBHTAX010000002">
    <property type="protein sequence ID" value="MFC7191981.1"/>
    <property type="molecule type" value="Genomic_DNA"/>
</dbReference>
<dbReference type="Proteomes" id="UP001596417">
    <property type="component" value="Unassembled WGS sequence"/>
</dbReference>
<keyword evidence="4" id="KW-1185">Reference proteome</keyword>
<sequence length="69" mass="8115">MEGIDIEKCPDELQDMLEKSIISLLDDEYAIVDFSKDVEIDQFGRIVRKNWSLELYLENEPVLIKIEKV</sequence>
<organism evidence="3 4">
    <name type="scientific">Halocatena marina</name>
    <dbReference type="NCBI Taxonomy" id="2934937"/>
    <lineage>
        <taxon>Archaea</taxon>
        <taxon>Methanobacteriati</taxon>
        <taxon>Methanobacteriota</taxon>
        <taxon>Stenosarchaea group</taxon>
        <taxon>Halobacteria</taxon>
        <taxon>Halobacteriales</taxon>
        <taxon>Natronomonadaceae</taxon>
        <taxon>Halocatena</taxon>
    </lineage>
</organism>
<evidence type="ECO:0000313" key="2">
    <source>
        <dbReference type="EMBL" id="MFC7191917.1"/>
    </source>
</evidence>
<gene>
    <name evidence="1" type="ORF">ACFQL7_00055</name>
    <name evidence="2" type="ORF">ACFQL7_20405</name>
    <name evidence="3" type="ORF">ACFQL7_20740</name>
</gene>
<reference evidence="4" key="2">
    <citation type="journal article" date="2019" name="Int. J. Syst. Evol. Microbiol.">
        <title>The Global Catalogue of Microorganisms (GCM) 10K type strain sequencing project: providing services to taxonomists for standard genome sequencing and annotation.</title>
        <authorList>
            <consortium name="The Broad Institute Genomics Platform"/>
            <consortium name="The Broad Institute Genome Sequencing Center for Infectious Disease"/>
            <person name="Wu L."/>
            <person name="Ma J."/>
        </authorList>
    </citation>
    <scope>NUCLEOTIDE SEQUENCE [LARGE SCALE GENOMIC DNA]</scope>
    <source>
        <strain evidence="4">RDMS1</strain>
    </source>
</reference>
<evidence type="ECO:0000313" key="3">
    <source>
        <dbReference type="EMBL" id="MFC7191981.1"/>
    </source>
</evidence>
<dbReference type="AlphaFoldDB" id="A0ABD5YUV0"/>
<dbReference type="EMBL" id="JBHTAX010000001">
    <property type="protein sequence ID" value="MFC7188403.1"/>
    <property type="molecule type" value="Genomic_DNA"/>
</dbReference>
<protein>
    <submittedName>
        <fullName evidence="3">Uncharacterized protein</fullName>
    </submittedName>
</protein>
<comment type="caution">
    <text evidence="3">The sequence shown here is derived from an EMBL/GenBank/DDBJ whole genome shotgun (WGS) entry which is preliminary data.</text>
</comment>
<dbReference type="EMBL" id="JBHTAX010000001">
    <property type="protein sequence ID" value="MFC7191917.1"/>
    <property type="molecule type" value="Genomic_DNA"/>
</dbReference>
<proteinExistence type="predicted"/>
<reference evidence="3" key="3">
    <citation type="submission" date="2024-09" db="EMBL/GenBank/DDBJ databases">
        <authorList>
            <person name="Sun Q."/>
        </authorList>
    </citation>
    <scope>NUCLEOTIDE SEQUENCE</scope>
    <source>
        <strain evidence="3">NBRC 107106</strain>
    </source>
</reference>
<name>A0ABD5YUV0_9EURY</name>
<dbReference type="GeneID" id="76201707"/>